<accession>A0AAU9ITM7</accession>
<dbReference type="Proteomes" id="UP001162131">
    <property type="component" value="Unassembled WGS sequence"/>
</dbReference>
<sequence>MLTLSQRFLRSVVGELEVCRNSQNAYERYCFNWWPTSGIKWIIQYCFFLWCWGAARNLYRLDFLNFYVTHLNSLANKVCERIAETEEVTNSNIKNAEENLNKTMTDLANIKLQNW</sequence>
<evidence type="ECO:0000313" key="1">
    <source>
        <dbReference type="EMBL" id="CAG9316844.1"/>
    </source>
</evidence>
<dbReference type="EMBL" id="CAJZBQ010000017">
    <property type="protein sequence ID" value="CAG9316844.1"/>
    <property type="molecule type" value="Genomic_DNA"/>
</dbReference>
<reference evidence="1" key="1">
    <citation type="submission" date="2021-09" db="EMBL/GenBank/DDBJ databases">
        <authorList>
            <consortium name="AG Swart"/>
            <person name="Singh M."/>
            <person name="Singh A."/>
            <person name="Seah K."/>
            <person name="Emmerich C."/>
        </authorList>
    </citation>
    <scope>NUCLEOTIDE SEQUENCE</scope>
    <source>
        <strain evidence="1">ATCC30299</strain>
    </source>
</reference>
<keyword evidence="2" id="KW-1185">Reference proteome</keyword>
<organism evidence="1 2">
    <name type="scientific">Blepharisma stoltei</name>
    <dbReference type="NCBI Taxonomy" id="1481888"/>
    <lineage>
        <taxon>Eukaryota</taxon>
        <taxon>Sar</taxon>
        <taxon>Alveolata</taxon>
        <taxon>Ciliophora</taxon>
        <taxon>Postciliodesmatophora</taxon>
        <taxon>Heterotrichea</taxon>
        <taxon>Heterotrichida</taxon>
        <taxon>Blepharismidae</taxon>
        <taxon>Blepharisma</taxon>
    </lineage>
</organism>
<evidence type="ECO:0000313" key="2">
    <source>
        <dbReference type="Proteomes" id="UP001162131"/>
    </source>
</evidence>
<dbReference type="AlphaFoldDB" id="A0AAU9ITM7"/>
<name>A0AAU9ITM7_9CILI</name>
<proteinExistence type="predicted"/>
<comment type="caution">
    <text evidence="1">The sequence shown here is derived from an EMBL/GenBank/DDBJ whole genome shotgun (WGS) entry which is preliminary data.</text>
</comment>
<gene>
    <name evidence="1" type="ORF">BSTOLATCC_MIC17477</name>
</gene>
<protein>
    <submittedName>
        <fullName evidence="1">Uncharacterized protein</fullName>
    </submittedName>
</protein>